<reference evidence="3" key="1">
    <citation type="submission" date="2023-06" db="EMBL/GenBank/DDBJ databases">
        <authorList>
            <person name="Delattre M."/>
        </authorList>
    </citation>
    <scope>NUCLEOTIDE SEQUENCE</scope>
    <source>
        <strain evidence="3">AF72</strain>
    </source>
</reference>
<evidence type="ECO:0000256" key="1">
    <source>
        <dbReference type="SAM" id="MobiDB-lite"/>
    </source>
</evidence>
<dbReference type="GO" id="GO:0000993">
    <property type="term" value="F:RNA polymerase II complex binding"/>
    <property type="evidence" value="ECO:0007669"/>
    <property type="project" value="InterPro"/>
</dbReference>
<dbReference type="GO" id="GO:0003729">
    <property type="term" value="F:mRNA binding"/>
    <property type="evidence" value="ECO:0007669"/>
    <property type="project" value="InterPro"/>
</dbReference>
<dbReference type="GO" id="GO:0006369">
    <property type="term" value="P:termination of RNA polymerase II transcription"/>
    <property type="evidence" value="ECO:0007669"/>
    <property type="project" value="InterPro"/>
</dbReference>
<dbReference type="GO" id="GO:0005849">
    <property type="term" value="C:mRNA cleavage factor complex"/>
    <property type="evidence" value="ECO:0007669"/>
    <property type="project" value="TreeGrafter"/>
</dbReference>
<feature type="domain" description="CID" evidence="2">
    <location>
        <begin position="1"/>
        <end position="131"/>
    </location>
</feature>
<feature type="compositionally biased region" description="Basic and acidic residues" evidence="1">
    <location>
        <begin position="197"/>
        <end position="209"/>
    </location>
</feature>
<evidence type="ECO:0000259" key="2">
    <source>
        <dbReference type="PROSITE" id="PS51391"/>
    </source>
</evidence>
<dbReference type="SUPFAM" id="SSF48464">
    <property type="entry name" value="ENTH/VHS domain"/>
    <property type="match status" value="1"/>
</dbReference>
<proteinExistence type="predicted"/>
<organism evidence="3 4">
    <name type="scientific">Mesorhabditis spiculigera</name>
    <dbReference type="NCBI Taxonomy" id="96644"/>
    <lineage>
        <taxon>Eukaryota</taxon>
        <taxon>Metazoa</taxon>
        <taxon>Ecdysozoa</taxon>
        <taxon>Nematoda</taxon>
        <taxon>Chromadorea</taxon>
        <taxon>Rhabditida</taxon>
        <taxon>Rhabditina</taxon>
        <taxon>Rhabditomorpha</taxon>
        <taxon>Rhabditoidea</taxon>
        <taxon>Rhabditidae</taxon>
        <taxon>Mesorhabditinae</taxon>
        <taxon>Mesorhabditis</taxon>
    </lineage>
</organism>
<evidence type="ECO:0000313" key="4">
    <source>
        <dbReference type="Proteomes" id="UP001177023"/>
    </source>
</evidence>
<protein>
    <recommendedName>
        <fullName evidence="2">CID domain-containing protein</fullName>
    </recommendedName>
</protein>
<dbReference type="Proteomes" id="UP001177023">
    <property type="component" value="Unassembled WGS sequence"/>
</dbReference>
<dbReference type="Gene3D" id="1.25.40.90">
    <property type="match status" value="1"/>
</dbReference>
<dbReference type="GO" id="GO:0031124">
    <property type="term" value="P:mRNA 3'-end processing"/>
    <property type="evidence" value="ECO:0007669"/>
    <property type="project" value="InterPro"/>
</dbReference>
<comment type="caution">
    <text evidence="3">The sequence shown here is derived from an EMBL/GenBank/DDBJ whole genome shotgun (WGS) entry which is preliminary data.</text>
</comment>
<name>A0AA36C9H8_9BILA</name>
<dbReference type="Pfam" id="PF21936">
    <property type="entry name" value="Pcf11_C"/>
    <property type="match status" value="1"/>
</dbReference>
<dbReference type="InterPro" id="IPR006569">
    <property type="entry name" value="CID_dom"/>
</dbReference>
<accession>A0AA36C9H8</accession>
<dbReference type="PANTHER" id="PTHR15921">
    <property type="entry name" value="PRE-MRNA CLEAVAGE COMPLEX II"/>
    <property type="match status" value="1"/>
</dbReference>
<dbReference type="EMBL" id="CATQJA010000935">
    <property type="protein sequence ID" value="CAJ0564896.1"/>
    <property type="molecule type" value="Genomic_DNA"/>
</dbReference>
<gene>
    <name evidence="3" type="ORF">MSPICULIGERA_LOCUS3561</name>
</gene>
<evidence type="ECO:0000313" key="3">
    <source>
        <dbReference type="EMBL" id="CAJ0564896.1"/>
    </source>
</evidence>
<feature type="region of interest" description="Disordered" evidence="1">
    <location>
        <begin position="177"/>
        <end position="241"/>
    </location>
</feature>
<dbReference type="InterPro" id="IPR054127">
    <property type="entry name" value="Pcf11_C"/>
</dbReference>
<feature type="non-terminal residue" evidence="3">
    <location>
        <position position="640"/>
    </location>
</feature>
<dbReference type="InterPro" id="IPR045154">
    <property type="entry name" value="PCF11-like"/>
</dbReference>
<dbReference type="PANTHER" id="PTHR15921:SF3">
    <property type="entry name" value="PRE-MRNA CLEAVAGE COMPLEX 2 PROTEIN PCF11"/>
    <property type="match status" value="1"/>
</dbReference>
<dbReference type="GO" id="GO:0005737">
    <property type="term" value="C:cytoplasm"/>
    <property type="evidence" value="ECO:0007669"/>
    <property type="project" value="TreeGrafter"/>
</dbReference>
<sequence length="640" mass="72566">MVLSAEVIHKHLGTVVGNADSIESIRRWIFQHHGQIRLIVDCWLNVFRAANDELRVALFYLMNDVVQKARQKEQPELLSAFQPVLISAIRLGKASDRVNSVMERVLKILAERRIYSQEIVAWLLQRLKEADDEKIETKPVVSQKQFDKLQGAHNDFEKGCTRVNGPNFRYGEMNQTTRRNGRDHMSAPPANFAKTTHPTDRRHSEHFEPCRNGIFGDRGPRAQKRSLPRENEQRPPRPMGGMLPPTLMPGAHAPTARINLEGVKIEGVSENNRIFFDGKAYEVEYVDTTPIIERNGWPHRVYFGGGSRNVIIDGTCHPLAFGETKQVLIDGEEHAIRFGGPSRELFMGDYPFKGTFGGPPIFATINGVRHEIRLGGPAPEVKVEPTPAYELARHLNVARKPQPPTPVVAKPVAESSHMTDDGKIHLSDYLKYILRTCKQTTPPAQSMIDNTPVPIPTGPLRRPHPPDLTSFNVRNFKICYDSVIAQLHDKKNCCPKCGIRKDIFDDNGYKQHLETHVKENLRKEPKNTLNKQRRWYVSLEVWVSDFGQNEATSVKEAEKENVPRAPTTARLAAGDTGKKVCFACRDSFKRVFDDDEEVWFLNDCVISQGQYFHESCVYVLTIKEEVFERSSESELPGLGE</sequence>
<dbReference type="InterPro" id="IPR008942">
    <property type="entry name" value="ENTH_VHS"/>
</dbReference>
<dbReference type="Pfam" id="PF04818">
    <property type="entry name" value="CID"/>
    <property type="match status" value="1"/>
</dbReference>
<keyword evidence="4" id="KW-1185">Reference proteome</keyword>
<dbReference type="PROSITE" id="PS51391">
    <property type="entry name" value="CID"/>
    <property type="match status" value="1"/>
</dbReference>
<dbReference type="SMART" id="SM00582">
    <property type="entry name" value="RPR"/>
    <property type="match status" value="1"/>
</dbReference>
<dbReference type="AlphaFoldDB" id="A0AA36C9H8"/>